<dbReference type="Gene3D" id="3.40.50.880">
    <property type="match status" value="1"/>
</dbReference>
<feature type="signal peptide" evidence="9">
    <location>
        <begin position="1"/>
        <end position="19"/>
    </location>
</feature>
<evidence type="ECO:0000256" key="5">
    <source>
        <dbReference type="ARBA" id="ARBA00022833"/>
    </source>
</evidence>
<evidence type="ECO:0000256" key="3">
    <source>
        <dbReference type="ARBA" id="ARBA00022670"/>
    </source>
</evidence>
<dbReference type="SUPFAM" id="SSF52317">
    <property type="entry name" value="Class I glutamine amidotransferase-like"/>
    <property type="match status" value="1"/>
</dbReference>
<keyword evidence="4" id="KW-0378">Hydrolase</keyword>
<dbReference type="InterPro" id="IPR029062">
    <property type="entry name" value="Class_I_gatase-like"/>
</dbReference>
<feature type="domain" description="Peptidase M14" evidence="10">
    <location>
        <begin position="53"/>
        <end position="346"/>
    </location>
</feature>
<keyword evidence="6" id="KW-0482">Metalloprotease</keyword>
<reference evidence="11 12" key="1">
    <citation type="submission" date="2021-05" db="EMBL/GenBank/DDBJ databases">
        <title>Molecular characterization for Shewanella algae harboring chromosomal blaOXA-55-like strains isolated from clinical and environment sample.</title>
        <authorList>
            <person name="Ohama Y."/>
            <person name="Aoki K."/>
            <person name="Harada S."/>
            <person name="Moriya K."/>
            <person name="Ishii Y."/>
            <person name="Tateda K."/>
        </authorList>
    </citation>
    <scope>NUCLEOTIDE SEQUENCE [LARGE SCALE GENOMIC DNA]</scope>
    <source>
        <strain evidence="11 12">LMG 23746</strain>
    </source>
</reference>
<proteinExistence type="inferred from homology"/>
<protein>
    <submittedName>
        <fullName evidence="11">Peptidase M14</fullName>
    </submittedName>
</protein>
<dbReference type="Proteomes" id="UP000761574">
    <property type="component" value="Unassembled WGS sequence"/>
</dbReference>
<name>A0ABQ4PBY3_9GAMM</name>
<keyword evidence="9" id="KW-0732">Signal</keyword>
<dbReference type="PROSITE" id="PS52035">
    <property type="entry name" value="PEPTIDASE_M14"/>
    <property type="match status" value="1"/>
</dbReference>
<organism evidence="11 12">
    <name type="scientific">Shewanella algidipiscicola</name>
    <dbReference type="NCBI Taxonomy" id="614070"/>
    <lineage>
        <taxon>Bacteria</taxon>
        <taxon>Pseudomonadati</taxon>
        <taxon>Pseudomonadota</taxon>
        <taxon>Gammaproteobacteria</taxon>
        <taxon>Alteromonadales</taxon>
        <taxon>Shewanellaceae</taxon>
        <taxon>Shewanella</taxon>
    </lineage>
</organism>
<dbReference type="SMART" id="SM00631">
    <property type="entry name" value="Zn_pept"/>
    <property type="match status" value="1"/>
</dbReference>
<feature type="region of interest" description="Disordered" evidence="8">
    <location>
        <begin position="378"/>
        <end position="397"/>
    </location>
</feature>
<sequence length="846" mass="94009">MMLRLCLLLLFFTPLIAQAASINQNVTTATSAIATTSAIESPSQFLGYPLGSWHLRHDQINFYLKQLARQSPRVSLESTGSSHEARSQLTAVITSAANQANLKQIMAQRAQVKSGQPQTGPLVIWLAYSIHGDEASGAHAALTVSHQLSSSQEPWVIDLLDNAVVLITPTQNPDGLDRFSTWANNYTGKVNNSDGNHNEHQQNWPSGRSNHYFADLNRDWLFLRHPETRARIALFHRWHPHYVGDFHEMGHNQSYFFQPGVPKRTHPLTPEENQRLTHQLAAYHAKALDTRQQPYFSQQMFDDFYYGKGSTYPDINGSVGMLFEQASVRGQQQESDNGMLVFEQAIANQVATSFSSLKGALALKQELQLFQTRFYQRKDKHQPSGRESGLLISTSQDPGRRDDLAQVLQQHQILFFYLREGLRQGRHYYAPRDSLFIPINQPQKSLLLALFDQRTEFDDATFYDVSSWNFTYAYNLQLARDVSLDVDTLSSQRPLDAPLSIAADSVAVLIDWRQHHAATVLQQLLSHGVKVKFAAKPFSIMTSAGASDFTAGTLQIPLGRQTMASAPLRELLISLATHHRLTMATVTSSRALSGIDLGSPDFHPIAPIKAVVITGYGTSASEVGELGYFMDQHLAAPLTQVDVSRLPSLPLNRYTHLFLADGSYQNVAEKLARKLGQFVNNGGVIVAQKGALSWLSKGNLLKSDVRNPRAFEQLFATDGMRFDEQATLRARKAIGGAILALDLDTSHPINFGLQGNILPILKNKPLGLLAGSSSFTTAASYADEPLLDGYLATEYQRSFSQTPAIRVERHGQGAIVALTDNLLFRNSWLDAQKVYSNSLYFIPALH</sequence>
<evidence type="ECO:0000256" key="2">
    <source>
        <dbReference type="ARBA" id="ARBA00005988"/>
    </source>
</evidence>
<comment type="caution">
    <text evidence="11">The sequence shown here is derived from an EMBL/GenBank/DDBJ whole genome shotgun (WGS) entry which is preliminary data.</text>
</comment>
<evidence type="ECO:0000256" key="9">
    <source>
        <dbReference type="SAM" id="SignalP"/>
    </source>
</evidence>
<evidence type="ECO:0000313" key="11">
    <source>
        <dbReference type="EMBL" id="GIU45067.1"/>
    </source>
</evidence>
<evidence type="ECO:0000256" key="4">
    <source>
        <dbReference type="ARBA" id="ARBA00022801"/>
    </source>
</evidence>
<evidence type="ECO:0000259" key="10">
    <source>
        <dbReference type="PROSITE" id="PS52035"/>
    </source>
</evidence>
<dbReference type="PANTHER" id="PTHR11705">
    <property type="entry name" value="PROTEASE FAMILY M14 CARBOXYPEPTIDASE A,B"/>
    <property type="match status" value="1"/>
</dbReference>
<evidence type="ECO:0000313" key="12">
    <source>
        <dbReference type="Proteomes" id="UP000761574"/>
    </source>
</evidence>
<dbReference type="Gene3D" id="3.40.630.10">
    <property type="entry name" value="Zn peptidases"/>
    <property type="match status" value="1"/>
</dbReference>
<comment type="similarity">
    <text evidence="2 7">Belongs to the peptidase M14 family.</text>
</comment>
<comment type="cofactor">
    <cofactor evidence="1">
        <name>Zn(2+)</name>
        <dbReference type="ChEBI" id="CHEBI:29105"/>
    </cofactor>
</comment>
<evidence type="ECO:0000256" key="7">
    <source>
        <dbReference type="PROSITE-ProRule" id="PRU01379"/>
    </source>
</evidence>
<accession>A0ABQ4PBY3</accession>
<dbReference type="SUPFAM" id="SSF53187">
    <property type="entry name" value="Zn-dependent exopeptidases"/>
    <property type="match status" value="1"/>
</dbReference>
<keyword evidence="5" id="KW-0862">Zinc</keyword>
<feature type="chain" id="PRO_5047325682" evidence="9">
    <location>
        <begin position="20"/>
        <end position="846"/>
    </location>
</feature>
<dbReference type="RefSeq" id="WP_249038178.1">
    <property type="nucleotide sequence ID" value="NZ_BPFB01000011.1"/>
</dbReference>
<dbReference type="EMBL" id="BPFB01000011">
    <property type="protein sequence ID" value="GIU45067.1"/>
    <property type="molecule type" value="Genomic_DNA"/>
</dbReference>
<dbReference type="PANTHER" id="PTHR11705:SF143">
    <property type="entry name" value="SLL0236 PROTEIN"/>
    <property type="match status" value="1"/>
</dbReference>
<keyword evidence="12" id="KW-1185">Reference proteome</keyword>
<evidence type="ECO:0000256" key="6">
    <source>
        <dbReference type="ARBA" id="ARBA00023049"/>
    </source>
</evidence>
<dbReference type="Pfam" id="PF00246">
    <property type="entry name" value="Peptidase_M14"/>
    <property type="match status" value="1"/>
</dbReference>
<keyword evidence="3" id="KW-0645">Protease</keyword>
<comment type="caution">
    <text evidence="7">Lacks conserved residue(s) required for the propagation of feature annotation.</text>
</comment>
<evidence type="ECO:0000256" key="1">
    <source>
        <dbReference type="ARBA" id="ARBA00001947"/>
    </source>
</evidence>
<dbReference type="InterPro" id="IPR000834">
    <property type="entry name" value="Peptidase_M14"/>
</dbReference>
<gene>
    <name evidence="11" type="ORF">TUM4630_12260</name>
</gene>
<evidence type="ECO:0000256" key="8">
    <source>
        <dbReference type="SAM" id="MobiDB-lite"/>
    </source>
</evidence>